<dbReference type="FunFam" id="1.20.120.1080:FF:000011">
    <property type="entry name" value="DExH-box ATP-dependent RNA helicase DExH6"/>
    <property type="match status" value="1"/>
</dbReference>
<dbReference type="CDD" id="cd17917">
    <property type="entry name" value="DEXHc_RHA-like"/>
    <property type="match status" value="1"/>
</dbReference>
<feature type="domain" description="Helicase ATP-binding" evidence="10">
    <location>
        <begin position="154"/>
        <end position="334"/>
    </location>
</feature>
<dbReference type="InterPro" id="IPR048333">
    <property type="entry name" value="HA2_WH"/>
</dbReference>
<dbReference type="EC" id="3.6.4.13" evidence="1"/>
<dbReference type="PANTHER" id="PTHR18934:SF213">
    <property type="entry name" value="3'-5' RNA HELICASE YTHDC2"/>
    <property type="match status" value="1"/>
</dbReference>
<gene>
    <name evidence="12" type="ORF">RJ641_016414</name>
</gene>
<dbReference type="FunFam" id="3.40.50.300:FF:000526">
    <property type="entry name" value="DExH-box ATP-dependent RNA helicase DExH3"/>
    <property type="match status" value="1"/>
</dbReference>
<reference evidence="12 13" key="1">
    <citation type="submission" date="2023-12" db="EMBL/GenBank/DDBJ databases">
        <title>A high-quality genome assembly for Dillenia turbinata (Dilleniales).</title>
        <authorList>
            <person name="Chanderbali A."/>
        </authorList>
    </citation>
    <scope>NUCLEOTIDE SEQUENCE [LARGE SCALE GENOMIC DNA]</scope>
    <source>
        <strain evidence="12">LSX21</strain>
        <tissue evidence="12">Leaf</tissue>
    </source>
</reference>
<dbReference type="InterPro" id="IPR001650">
    <property type="entry name" value="Helicase_C-like"/>
</dbReference>
<dbReference type="InterPro" id="IPR007502">
    <property type="entry name" value="Helicase-assoc_dom"/>
</dbReference>
<dbReference type="CDD" id="cd18791">
    <property type="entry name" value="SF2_C_RHA"/>
    <property type="match status" value="1"/>
</dbReference>
<keyword evidence="13" id="KW-1185">Reference proteome</keyword>
<dbReference type="PANTHER" id="PTHR18934">
    <property type="entry name" value="ATP-DEPENDENT RNA HELICASE"/>
    <property type="match status" value="1"/>
</dbReference>
<dbReference type="InterPro" id="IPR011545">
    <property type="entry name" value="DEAD/DEAH_box_helicase_dom"/>
</dbReference>
<dbReference type="SMART" id="SM00847">
    <property type="entry name" value="HA2"/>
    <property type="match status" value="1"/>
</dbReference>
<name>A0AAN8UWB7_9MAGN</name>
<dbReference type="PROSITE" id="PS51192">
    <property type="entry name" value="HELICASE_ATP_BIND_1"/>
    <property type="match status" value="1"/>
</dbReference>
<evidence type="ECO:0000256" key="5">
    <source>
        <dbReference type="ARBA" id="ARBA00022840"/>
    </source>
</evidence>
<dbReference type="AlphaFoldDB" id="A0AAN8UWB7"/>
<dbReference type="InterPro" id="IPR014001">
    <property type="entry name" value="Helicase_ATP-bd"/>
</dbReference>
<feature type="region of interest" description="Disordered" evidence="9">
    <location>
        <begin position="988"/>
        <end position="1020"/>
    </location>
</feature>
<evidence type="ECO:0000256" key="3">
    <source>
        <dbReference type="ARBA" id="ARBA00022801"/>
    </source>
</evidence>
<dbReference type="FunFam" id="3.40.50.300:FF:000860">
    <property type="entry name" value="DExH-box ATP-dependent RNA helicase DExH6"/>
    <property type="match status" value="1"/>
</dbReference>
<dbReference type="Pfam" id="PF00270">
    <property type="entry name" value="DEAD"/>
    <property type="match status" value="1"/>
</dbReference>
<dbReference type="Gene3D" id="1.25.40.20">
    <property type="entry name" value="Ankyrin repeat-containing domain"/>
    <property type="match status" value="1"/>
</dbReference>
<dbReference type="InterPro" id="IPR036770">
    <property type="entry name" value="Ankyrin_rpt-contain_sf"/>
</dbReference>
<dbReference type="PROSITE" id="PS51194">
    <property type="entry name" value="HELICASE_CTER"/>
    <property type="match status" value="1"/>
</dbReference>
<dbReference type="GO" id="GO:0016787">
    <property type="term" value="F:hydrolase activity"/>
    <property type="evidence" value="ECO:0007669"/>
    <property type="project" value="UniProtKB-KW"/>
</dbReference>
<dbReference type="InterPro" id="IPR036867">
    <property type="entry name" value="R3H_dom_sf"/>
</dbReference>
<evidence type="ECO:0000256" key="8">
    <source>
        <dbReference type="ARBA" id="ARBA00060772"/>
    </source>
</evidence>
<keyword evidence="6" id="KW-0694">RNA-binding</keyword>
<organism evidence="12 13">
    <name type="scientific">Dillenia turbinata</name>
    <dbReference type="NCBI Taxonomy" id="194707"/>
    <lineage>
        <taxon>Eukaryota</taxon>
        <taxon>Viridiplantae</taxon>
        <taxon>Streptophyta</taxon>
        <taxon>Embryophyta</taxon>
        <taxon>Tracheophyta</taxon>
        <taxon>Spermatophyta</taxon>
        <taxon>Magnoliopsida</taxon>
        <taxon>eudicotyledons</taxon>
        <taxon>Gunneridae</taxon>
        <taxon>Pentapetalae</taxon>
        <taxon>Dilleniales</taxon>
        <taxon>Dilleniaceae</taxon>
        <taxon>Dillenia</taxon>
    </lineage>
</organism>
<dbReference type="InterPro" id="IPR011709">
    <property type="entry name" value="DEAD-box_helicase_OB_fold"/>
</dbReference>
<comment type="similarity">
    <text evidence="8">Belongs to the DExH box helicase family.</text>
</comment>
<dbReference type="EMBL" id="JBAMMX010000022">
    <property type="protein sequence ID" value="KAK6917992.1"/>
    <property type="molecule type" value="Genomic_DNA"/>
</dbReference>
<proteinExistence type="inferred from homology"/>
<dbReference type="SUPFAM" id="SSF52540">
    <property type="entry name" value="P-loop containing nucleoside triphosphate hydrolases"/>
    <property type="match status" value="1"/>
</dbReference>
<evidence type="ECO:0000313" key="13">
    <source>
        <dbReference type="Proteomes" id="UP001370490"/>
    </source>
</evidence>
<sequence>MIIAVYEFEENLTKCQRDVVHKVCKEMGMFFKISRLDNRRCVSVYKNKKVDSTKEENLTTLTFSEDTKVVLRDLFTRYPPGDEEVIEKPDEKLSGKTRKRVQKDPLFCRPSMKKSEIERRVEEHSSRLENIPDLKQITRERSKLPIASFRDVITSMIESHQVVLISGETGCGKTTQVPQFLLEHMWSKGEPCKIVCTQPRRLSAISVAERISHERGENIGDNVGYKIRLESKGGKNSSIVFCTNGILLRLLISAGVGSSKAEVSHIPRKGSFLEITHIIMDEIHERDCNSDFMLAILRDMLPLCPHLRLVLMSATIDSERFSEYFGGCPIIQVPGFTYPVKPYYLEDILYFLKSAEQNHPSCISGSASIENLEQNHPNCISGSASIENLEQNHPNCISGSASIGNLEMDEAINLALSNDEFDPLVDLLSSEGTLKVINYPHSSTGVTPLMVFAGKGRLGDVCMLLSLGADSRLQANDGSTALEWAERGNQEETAEIIKRHIENVNTNLEKKQKPLKQKPLDEYLASTNPELVNVDLIVQLLRKICVDSKDGAILVFLPGWDDINKTRERLTTDPFFKDSSRFVILSLHSMIPSEEQKKVFRRPPLGCRKIILSTNLAETAVTIDDVVCVIDSGRMKEKSYDPYNNVSTLETSWISKASAKQRQGRAGRCQPGICFHLYSKLRADSMPDFPVPEIKRTSMEELCLQVKLLDPHCRITAFLQKTLDPPVFEAIQNAVIVLQDIGALTADETLTELGERLGSLPVHPLTSRMLLFAILLNCLDPALTLACASAYRDPFVLPMSSSEKKKADLAKLELASLYGGNSDQLAIVAAFDCWRSANKKGQGWRFCSMYFLSPSTMNMLSGMREQLQNELIRNGFIANDVKNCSLNARDPGILHGVLMAGLYPMVGRLRSRLQDKRRYIETAGGDKVRILPRSSNSSLSTLKSDDQPLIIFDEIILGDEGMHIRNCTVIGPLPLLLLATEIAVAPGKDNDSEDDKGSSIEGTNDDKEFNNQPEGGRFEEKILYSPETTVTVIVDRWLSFKLAALDVAQIYCLRERLNAAMLFKLKYHSEVLPPVLSASVYSIACILSHDGLSALSLPSETADSRTSRVDATEIDTSCLDRIEFLKWLTVRRPLHASSSHYRKRRAVSSKG</sequence>
<dbReference type="GO" id="GO:0003724">
    <property type="term" value="F:RNA helicase activity"/>
    <property type="evidence" value="ECO:0007669"/>
    <property type="project" value="UniProtKB-EC"/>
</dbReference>
<evidence type="ECO:0000256" key="1">
    <source>
        <dbReference type="ARBA" id="ARBA00012552"/>
    </source>
</evidence>
<evidence type="ECO:0000256" key="4">
    <source>
        <dbReference type="ARBA" id="ARBA00022806"/>
    </source>
</evidence>
<dbReference type="Gene3D" id="3.40.50.300">
    <property type="entry name" value="P-loop containing nucleotide triphosphate hydrolases"/>
    <property type="match status" value="2"/>
</dbReference>
<keyword evidence="2" id="KW-0547">Nucleotide-binding</keyword>
<dbReference type="SMART" id="SM00487">
    <property type="entry name" value="DEXDc"/>
    <property type="match status" value="1"/>
</dbReference>
<dbReference type="Gene3D" id="1.20.120.1080">
    <property type="match status" value="1"/>
</dbReference>
<accession>A0AAN8UWB7</accession>
<comment type="catalytic activity">
    <reaction evidence="7">
        <text>ATP + H2O = ADP + phosphate + H(+)</text>
        <dbReference type="Rhea" id="RHEA:13065"/>
        <dbReference type="ChEBI" id="CHEBI:15377"/>
        <dbReference type="ChEBI" id="CHEBI:15378"/>
        <dbReference type="ChEBI" id="CHEBI:30616"/>
        <dbReference type="ChEBI" id="CHEBI:43474"/>
        <dbReference type="ChEBI" id="CHEBI:456216"/>
        <dbReference type="EC" id="3.6.4.13"/>
    </reaction>
</comment>
<feature type="domain" description="Helicase C-terminal" evidence="11">
    <location>
        <begin position="536"/>
        <end position="710"/>
    </location>
</feature>
<dbReference type="InterPro" id="IPR027417">
    <property type="entry name" value="P-loop_NTPase"/>
</dbReference>
<dbReference type="Gene3D" id="3.30.1370.50">
    <property type="entry name" value="R3H-like domain"/>
    <property type="match status" value="1"/>
</dbReference>
<protein>
    <recommendedName>
        <fullName evidence="1">RNA helicase</fullName>
        <ecNumber evidence="1">3.6.4.13</ecNumber>
    </recommendedName>
</protein>
<keyword evidence="4 12" id="KW-0347">Helicase</keyword>
<comment type="caution">
    <text evidence="12">The sequence shown here is derived from an EMBL/GenBank/DDBJ whole genome shotgun (WGS) entry which is preliminary data.</text>
</comment>
<dbReference type="Pfam" id="PF00271">
    <property type="entry name" value="Helicase_C"/>
    <property type="match status" value="1"/>
</dbReference>
<dbReference type="Proteomes" id="UP001370490">
    <property type="component" value="Unassembled WGS sequence"/>
</dbReference>
<evidence type="ECO:0000256" key="9">
    <source>
        <dbReference type="SAM" id="MobiDB-lite"/>
    </source>
</evidence>
<dbReference type="SMART" id="SM00490">
    <property type="entry name" value="HELICc"/>
    <property type="match status" value="1"/>
</dbReference>
<dbReference type="Pfam" id="PF21010">
    <property type="entry name" value="HA2_C"/>
    <property type="match status" value="1"/>
</dbReference>
<evidence type="ECO:0000259" key="11">
    <source>
        <dbReference type="PROSITE" id="PS51194"/>
    </source>
</evidence>
<dbReference type="Pfam" id="PF04408">
    <property type="entry name" value="WHD_HA2"/>
    <property type="match status" value="1"/>
</dbReference>
<evidence type="ECO:0000256" key="7">
    <source>
        <dbReference type="ARBA" id="ARBA00047984"/>
    </source>
</evidence>
<evidence type="ECO:0000313" key="12">
    <source>
        <dbReference type="EMBL" id="KAK6917992.1"/>
    </source>
</evidence>
<dbReference type="Pfam" id="PF07717">
    <property type="entry name" value="OB_NTP_bind"/>
    <property type="match status" value="1"/>
</dbReference>
<keyword evidence="5" id="KW-0067">ATP-binding</keyword>
<dbReference type="SUPFAM" id="SSF48403">
    <property type="entry name" value="Ankyrin repeat"/>
    <property type="match status" value="1"/>
</dbReference>
<evidence type="ECO:0000256" key="6">
    <source>
        <dbReference type="ARBA" id="ARBA00022884"/>
    </source>
</evidence>
<keyword evidence="3" id="KW-0378">Hydrolase</keyword>
<evidence type="ECO:0000259" key="10">
    <source>
        <dbReference type="PROSITE" id="PS51192"/>
    </source>
</evidence>
<dbReference type="GO" id="GO:0005524">
    <property type="term" value="F:ATP binding"/>
    <property type="evidence" value="ECO:0007669"/>
    <property type="project" value="UniProtKB-KW"/>
</dbReference>
<dbReference type="GO" id="GO:0003723">
    <property type="term" value="F:RNA binding"/>
    <property type="evidence" value="ECO:0007669"/>
    <property type="project" value="UniProtKB-KW"/>
</dbReference>
<evidence type="ECO:0000256" key="2">
    <source>
        <dbReference type="ARBA" id="ARBA00022741"/>
    </source>
</evidence>